<name>A0ABQ2AAL4_9BACT</name>
<proteinExistence type="predicted"/>
<dbReference type="Proteomes" id="UP000637774">
    <property type="component" value="Unassembled WGS sequence"/>
</dbReference>
<organism evidence="1 2">
    <name type="scientific">Hymenobacter frigidus</name>
    <dbReference type="NCBI Taxonomy" id="1524095"/>
    <lineage>
        <taxon>Bacteria</taxon>
        <taxon>Pseudomonadati</taxon>
        <taxon>Bacteroidota</taxon>
        <taxon>Cytophagia</taxon>
        <taxon>Cytophagales</taxon>
        <taxon>Hymenobacteraceae</taxon>
        <taxon>Hymenobacter</taxon>
    </lineage>
</organism>
<dbReference type="EMBL" id="BMGY01000034">
    <property type="protein sequence ID" value="GGH88696.1"/>
    <property type="molecule type" value="Genomic_DNA"/>
</dbReference>
<sequence length="181" mass="20083">MSNIYPLNPTHSLLRAHLRQRVADTFGTALTYPREAEALAADVLRRTGECLSPSTLKRFLGLVTTAALPAAYAALLADSILLEERGLNAFEELTVYVRFSHENLLEYLVARQLLATAGILMPALLHAAAAQYTAGRRVELLKWLLLFGLQRQDYAAVAEVFDVALEEYELHTMSHFLGLIS</sequence>
<accession>A0ABQ2AAL4</accession>
<evidence type="ECO:0000313" key="1">
    <source>
        <dbReference type="EMBL" id="GGH88696.1"/>
    </source>
</evidence>
<keyword evidence="2" id="KW-1185">Reference proteome</keyword>
<protein>
    <submittedName>
        <fullName evidence="1">Uncharacterized protein</fullName>
    </submittedName>
</protein>
<dbReference type="RefSeq" id="WP_188562962.1">
    <property type="nucleotide sequence ID" value="NZ_BMGY01000034.1"/>
</dbReference>
<evidence type="ECO:0000313" key="2">
    <source>
        <dbReference type="Proteomes" id="UP000637774"/>
    </source>
</evidence>
<reference evidence="2" key="1">
    <citation type="journal article" date="2019" name="Int. J. Syst. Evol. Microbiol.">
        <title>The Global Catalogue of Microorganisms (GCM) 10K type strain sequencing project: providing services to taxonomists for standard genome sequencing and annotation.</title>
        <authorList>
            <consortium name="The Broad Institute Genomics Platform"/>
            <consortium name="The Broad Institute Genome Sequencing Center for Infectious Disease"/>
            <person name="Wu L."/>
            <person name="Ma J."/>
        </authorList>
    </citation>
    <scope>NUCLEOTIDE SEQUENCE [LARGE SCALE GENOMIC DNA]</scope>
    <source>
        <strain evidence="2">CGMCC 1.14966</strain>
    </source>
</reference>
<gene>
    <name evidence="1" type="ORF">GCM10011495_30560</name>
</gene>
<comment type="caution">
    <text evidence="1">The sequence shown here is derived from an EMBL/GenBank/DDBJ whole genome shotgun (WGS) entry which is preliminary data.</text>
</comment>